<keyword evidence="2" id="KW-1185">Reference proteome</keyword>
<evidence type="ECO:0000256" key="1">
    <source>
        <dbReference type="SAM" id="MobiDB-lite"/>
    </source>
</evidence>
<proteinExistence type="predicted"/>
<protein>
    <submittedName>
        <fullName evidence="3">Translation initiation factor IF-2-like</fullName>
    </submittedName>
</protein>
<feature type="region of interest" description="Disordered" evidence="1">
    <location>
        <begin position="83"/>
        <end position="115"/>
    </location>
</feature>
<organism evidence="2 3">
    <name type="scientific">Mesocricetus auratus</name>
    <name type="common">Golden hamster</name>
    <dbReference type="NCBI Taxonomy" id="10036"/>
    <lineage>
        <taxon>Eukaryota</taxon>
        <taxon>Metazoa</taxon>
        <taxon>Chordata</taxon>
        <taxon>Craniata</taxon>
        <taxon>Vertebrata</taxon>
        <taxon>Euteleostomi</taxon>
        <taxon>Mammalia</taxon>
        <taxon>Eutheria</taxon>
        <taxon>Euarchontoglires</taxon>
        <taxon>Glires</taxon>
        <taxon>Rodentia</taxon>
        <taxon>Myomorpha</taxon>
        <taxon>Muroidea</taxon>
        <taxon>Cricetidae</taxon>
        <taxon>Cricetinae</taxon>
        <taxon>Mesocricetus</taxon>
    </lineage>
</organism>
<feature type="compositionally biased region" description="Low complexity" evidence="1">
    <location>
        <begin position="130"/>
        <end position="148"/>
    </location>
</feature>
<accession>A0ABM2Y5P5</accession>
<feature type="region of interest" description="Disordered" evidence="1">
    <location>
        <begin position="128"/>
        <end position="207"/>
    </location>
</feature>
<dbReference type="Proteomes" id="UP000886700">
    <property type="component" value="Unplaced"/>
</dbReference>
<dbReference type="RefSeq" id="XP_040610174.1">
    <property type="nucleotide sequence ID" value="XM_040754240.1"/>
</dbReference>
<feature type="region of interest" description="Disordered" evidence="1">
    <location>
        <begin position="24"/>
        <end position="69"/>
    </location>
</feature>
<evidence type="ECO:0000313" key="2">
    <source>
        <dbReference type="Proteomes" id="UP000886700"/>
    </source>
</evidence>
<feature type="compositionally biased region" description="Low complexity" evidence="1">
    <location>
        <begin position="177"/>
        <end position="190"/>
    </location>
</feature>
<dbReference type="GeneID" id="121142976"/>
<gene>
    <name evidence="3" type="primary">LOC121142976</name>
</gene>
<sequence>MATVYAHVKRINQYAYHINQSCSPGRLGSHHRGHQAWEGRKRESAKHPRSKSAWVRPAPATPRASPAPPAGAWLLARGLEVSSGAAPCAPPRRGLTGVGAATDPRPNRRGAPLTSIAARLGSRYARRLGPAATPTPSRSAPAAQAARPCPDPPRPLLPPAQTAPPPPRPLCSPHWLPASRPRPSTPSAPRIGQTEAEAARPQARSNGLVWHPGALRCLTANSDEVDFEKVSSDLDKKTRIPFQAPMSRLITVLTMQARLASNSQRCAS</sequence>
<feature type="compositionally biased region" description="Basic and acidic residues" evidence="1">
    <location>
        <begin position="35"/>
        <end position="46"/>
    </location>
</feature>
<name>A0ABM2Y5P5_MESAU</name>
<feature type="compositionally biased region" description="Pro residues" evidence="1">
    <location>
        <begin position="149"/>
        <end position="170"/>
    </location>
</feature>
<reference evidence="3" key="1">
    <citation type="submission" date="2025-08" db="UniProtKB">
        <authorList>
            <consortium name="RefSeq"/>
        </authorList>
    </citation>
    <scope>IDENTIFICATION</scope>
    <source>
        <tissue evidence="3">Liver</tissue>
    </source>
</reference>
<evidence type="ECO:0000313" key="3">
    <source>
        <dbReference type="RefSeq" id="XP_040610174.1"/>
    </source>
</evidence>